<dbReference type="InterPro" id="IPR050422">
    <property type="entry name" value="X-Pro_aminopeptidase_P"/>
</dbReference>
<dbReference type="CDD" id="cd01085">
    <property type="entry name" value="APP"/>
    <property type="match status" value="1"/>
</dbReference>
<evidence type="ECO:0000256" key="2">
    <source>
        <dbReference type="ARBA" id="ARBA00022723"/>
    </source>
</evidence>
<keyword evidence="2 4" id="KW-0479">Metal-binding</keyword>
<keyword evidence="8" id="KW-0031">Aminopeptidase</keyword>
<evidence type="ECO:0000259" key="5">
    <source>
        <dbReference type="Pfam" id="PF00557"/>
    </source>
</evidence>
<organism evidence="8 9">
    <name type="scientific">Chionoecetes opilio</name>
    <name type="common">Atlantic snow crab</name>
    <name type="synonym">Cancer opilio</name>
    <dbReference type="NCBI Taxonomy" id="41210"/>
    <lineage>
        <taxon>Eukaryota</taxon>
        <taxon>Metazoa</taxon>
        <taxon>Ecdysozoa</taxon>
        <taxon>Arthropoda</taxon>
        <taxon>Crustacea</taxon>
        <taxon>Multicrustacea</taxon>
        <taxon>Malacostraca</taxon>
        <taxon>Eumalacostraca</taxon>
        <taxon>Eucarida</taxon>
        <taxon>Decapoda</taxon>
        <taxon>Pleocyemata</taxon>
        <taxon>Brachyura</taxon>
        <taxon>Eubrachyura</taxon>
        <taxon>Majoidea</taxon>
        <taxon>Majidae</taxon>
        <taxon>Chionoecetes</taxon>
    </lineage>
</organism>
<dbReference type="Pfam" id="PF16189">
    <property type="entry name" value="Creatinase_N_2"/>
    <property type="match status" value="1"/>
</dbReference>
<comment type="caution">
    <text evidence="8">The sequence shown here is derived from an EMBL/GenBank/DDBJ whole genome shotgun (WGS) entry which is preliminary data.</text>
</comment>
<evidence type="ECO:0000256" key="3">
    <source>
        <dbReference type="ARBA" id="ARBA00022801"/>
    </source>
</evidence>
<dbReference type="InterPro" id="IPR001131">
    <property type="entry name" value="Peptidase_M24B_aminopep-P_CS"/>
</dbReference>
<evidence type="ECO:0000259" key="6">
    <source>
        <dbReference type="Pfam" id="PF01321"/>
    </source>
</evidence>
<dbReference type="InterPro" id="IPR029149">
    <property type="entry name" value="Creatin/AminoP/Spt16_N"/>
</dbReference>
<keyword evidence="3" id="KW-0378">Hydrolase</keyword>
<dbReference type="Pfam" id="PF01321">
    <property type="entry name" value="Creatinase_N"/>
    <property type="match status" value="1"/>
</dbReference>
<keyword evidence="9" id="KW-1185">Reference proteome</keyword>
<evidence type="ECO:0000313" key="8">
    <source>
        <dbReference type="EMBL" id="KAG0722303.1"/>
    </source>
</evidence>
<evidence type="ECO:0000259" key="7">
    <source>
        <dbReference type="Pfam" id="PF16188"/>
    </source>
</evidence>
<dbReference type="Proteomes" id="UP000770661">
    <property type="component" value="Unassembled WGS sequence"/>
</dbReference>
<comment type="similarity">
    <text evidence="1 4">Belongs to the peptidase M24B family.</text>
</comment>
<feature type="domain" description="Creatinase N-terminal" evidence="6">
    <location>
        <begin position="95"/>
        <end position="193"/>
    </location>
</feature>
<dbReference type="InterPro" id="IPR000587">
    <property type="entry name" value="Creatinase_N"/>
</dbReference>
<dbReference type="Gene3D" id="3.90.230.10">
    <property type="entry name" value="Creatinase/methionine aminopeptidase superfamily"/>
    <property type="match status" value="1"/>
</dbReference>
<dbReference type="FunFam" id="3.90.230.10:FF:000004">
    <property type="entry name" value="xaa-Pro aminopeptidase 1 isoform X1"/>
    <property type="match status" value="1"/>
</dbReference>
<dbReference type="InterPro" id="IPR000994">
    <property type="entry name" value="Pept_M24"/>
</dbReference>
<proteinExistence type="inferred from homology"/>
<feature type="domain" description="Peptidase M24 C-terminal" evidence="7">
    <location>
        <begin position="594"/>
        <end position="658"/>
    </location>
</feature>
<name>A0A8J4Y6D1_CHIOP</name>
<protein>
    <submittedName>
        <fullName evidence="8">Xaa-Pro aminopeptidase 1</fullName>
    </submittedName>
</protein>
<dbReference type="InterPro" id="IPR033740">
    <property type="entry name" value="Pept_M24B"/>
</dbReference>
<dbReference type="AlphaFoldDB" id="A0A8J4Y6D1"/>
<dbReference type="FunFam" id="3.40.350.10:FF:000001">
    <property type="entry name" value="Putative xaa-Pro aminopeptidase 1"/>
    <property type="match status" value="1"/>
</dbReference>
<evidence type="ECO:0000256" key="4">
    <source>
        <dbReference type="RuleBase" id="RU000590"/>
    </source>
</evidence>
<dbReference type="SUPFAM" id="SSF55920">
    <property type="entry name" value="Creatinase/aminopeptidase"/>
    <property type="match status" value="1"/>
</dbReference>
<dbReference type="EMBL" id="JACEEZ010009768">
    <property type="protein sequence ID" value="KAG0722303.1"/>
    <property type="molecule type" value="Genomic_DNA"/>
</dbReference>
<feature type="domain" description="Peptidase M24" evidence="5">
    <location>
        <begin position="368"/>
        <end position="581"/>
    </location>
</feature>
<dbReference type="OrthoDB" id="9995434at2759"/>
<dbReference type="GO" id="GO:0046872">
    <property type="term" value="F:metal ion binding"/>
    <property type="evidence" value="ECO:0007669"/>
    <property type="project" value="UniProtKB-KW"/>
</dbReference>
<reference evidence="8" key="1">
    <citation type="submission" date="2020-07" db="EMBL/GenBank/DDBJ databases">
        <title>The High-quality genome of the commercially important snow crab, Chionoecetes opilio.</title>
        <authorList>
            <person name="Jeong J.-H."/>
            <person name="Ryu S."/>
        </authorList>
    </citation>
    <scope>NUCLEOTIDE SEQUENCE</scope>
    <source>
        <strain evidence="8">MADBK_172401_WGS</strain>
        <tissue evidence="8">Digestive gland</tissue>
    </source>
</reference>
<dbReference type="PANTHER" id="PTHR43763:SF20">
    <property type="entry name" value="XAA-PRO AMINOPEPTIDASE APEPP"/>
    <property type="match status" value="1"/>
</dbReference>
<accession>A0A8J4Y6D1</accession>
<sequence>MEYLLGLCAEWRSDNRVIECVKEGEFLESTPVSGEVCVMAPKTTTPMLARLRALMKNTAHVPQPAPRLHRALGGRTPAYLSISCGQSEYIAPCDQRRAFISGFTGSAGTAIITEKDAALWTDGRYFLQAGQEMDDNWTLMKQGLPKTPSEAKWLNKTLDVGSVIGVDPYLLEADVWRDYSRELLGGGHSIIPVPENLIDLLWTDRPPRPAECVVPLELKYTGLSVEEKLASVRRDMEEENAFMIVITALDEIAYLYNLRGSDIEYNPVFFSYAAVTQDEAALFLNKSQLTAAAIEAVSTKDCKVTIRPYEDLAKFMSEQLALHFGKVWICNHSSQAIAQLVPKDKRLSKLSPIALMKAIKNPTEIKGMEFCHVRDAAALCRYFAWLEKEAPRGNQTEISAADQLQKFREEQDDYVGLSFSTISSVGPNAAIVHYKPTLETDSRITTKEVYLCDSGGQYKDGTTDVTRTLHFGTPSKFFQECYTRVLKGVISVATCVFPTKTKGNCLDSFARKALWDVGLDYGHGTGHGIGMYLNVHEGPMGVSWRSMPDDPGLQEGMFLSDEPGYYEDGKFGVRIENIVRIVKAETEHNFRDRGFLTFKTVTLVPIQTKLIDPTLLTKNEVEWLNTYHAECREKVGKVLLQQGHKEAYNWLMKETEPIG</sequence>
<keyword evidence="8" id="KW-0645">Protease</keyword>
<dbReference type="InterPro" id="IPR036005">
    <property type="entry name" value="Creatinase/aminopeptidase-like"/>
</dbReference>
<dbReference type="GO" id="GO:0070006">
    <property type="term" value="F:metalloaminopeptidase activity"/>
    <property type="evidence" value="ECO:0007669"/>
    <property type="project" value="InterPro"/>
</dbReference>
<dbReference type="PROSITE" id="PS00491">
    <property type="entry name" value="PROLINE_PEPTIDASE"/>
    <property type="match status" value="1"/>
</dbReference>
<dbReference type="InterPro" id="IPR032416">
    <property type="entry name" value="Peptidase_M24_C"/>
</dbReference>
<dbReference type="Pfam" id="PF16188">
    <property type="entry name" value="Peptidase_M24_C"/>
    <property type="match status" value="1"/>
</dbReference>
<gene>
    <name evidence="8" type="primary">Xpnpep1_2</name>
    <name evidence="8" type="ORF">GWK47_044723</name>
</gene>
<dbReference type="Gene3D" id="3.40.350.10">
    <property type="entry name" value="Creatinase/prolidase N-terminal domain"/>
    <property type="match status" value="2"/>
</dbReference>
<dbReference type="Pfam" id="PF00557">
    <property type="entry name" value="Peptidase_M24"/>
    <property type="match status" value="1"/>
</dbReference>
<dbReference type="SUPFAM" id="SSF53092">
    <property type="entry name" value="Creatinase/prolidase N-terminal domain"/>
    <property type="match status" value="1"/>
</dbReference>
<evidence type="ECO:0000313" key="9">
    <source>
        <dbReference type="Proteomes" id="UP000770661"/>
    </source>
</evidence>
<evidence type="ECO:0000256" key="1">
    <source>
        <dbReference type="ARBA" id="ARBA00008766"/>
    </source>
</evidence>
<dbReference type="PANTHER" id="PTHR43763">
    <property type="entry name" value="XAA-PRO AMINOPEPTIDASE 1"/>
    <property type="match status" value="1"/>
</dbReference>